<keyword evidence="4" id="KW-1185">Reference proteome</keyword>
<evidence type="ECO:0000256" key="2">
    <source>
        <dbReference type="SAM" id="Phobius"/>
    </source>
</evidence>
<organism evidence="3 4">
    <name type="scientific">Orchesella cincta</name>
    <name type="common">Springtail</name>
    <name type="synonym">Podura cincta</name>
    <dbReference type="NCBI Taxonomy" id="48709"/>
    <lineage>
        <taxon>Eukaryota</taxon>
        <taxon>Metazoa</taxon>
        <taxon>Ecdysozoa</taxon>
        <taxon>Arthropoda</taxon>
        <taxon>Hexapoda</taxon>
        <taxon>Collembola</taxon>
        <taxon>Entomobryomorpha</taxon>
        <taxon>Entomobryoidea</taxon>
        <taxon>Orchesellidae</taxon>
        <taxon>Orchesellinae</taxon>
        <taxon>Orchesella</taxon>
    </lineage>
</organism>
<feature type="transmembrane region" description="Helical" evidence="2">
    <location>
        <begin position="160"/>
        <end position="181"/>
    </location>
</feature>
<dbReference type="GO" id="GO:0005222">
    <property type="term" value="F:intracellularly cAMP-activated cation channel activity"/>
    <property type="evidence" value="ECO:0007669"/>
    <property type="project" value="TreeGrafter"/>
</dbReference>
<dbReference type="GO" id="GO:0005223">
    <property type="term" value="F:intracellularly cGMP-activated cation channel activity"/>
    <property type="evidence" value="ECO:0007669"/>
    <property type="project" value="TreeGrafter"/>
</dbReference>
<dbReference type="EMBL" id="LJIJ01000686">
    <property type="protein sequence ID" value="ODM95315.1"/>
    <property type="molecule type" value="Genomic_DNA"/>
</dbReference>
<evidence type="ECO:0000313" key="4">
    <source>
        <dbReference type="Proteomes" id="UP000094527"/>
    </source>
</evidence>
<dbReference type="OrthoDB" id="6773511at2759"/>
<dbReference type="GO" id="GO:0044877">
    <property type="term" value="F:protein-containing complex binding"/>
    <property type="evidence" value="ECO:0007669"/>
    <property type="project" value="TreeGrafter"/>
</dbReference>
<evidence type="ECO:0000256" key="1">
    <source>
        <dbReference type="SAM" id="MobiDB-lite"/>
    </source>
</evidence>
<evidence type="ECO:0000313" key="3">
    <source>
        <dbReference type="EMBL" id="ODM95315.1"/>
    </source>
</evidence>
<dbReference type="PANTHER" id="PTHR45638">
    <property type="entry name" value="CYCLIC NUCLEOTIDE-GATED CATION CHANNEL SUBUNIT A"/>
    <property type="match status" value="1"/>
</dbReference>
<name>A0A1D2MRF8_ORCCI</name>
<proteinExistence type="predicted"/>
<dbReference type="GO" id="GO:0017071">
    <property type="term" value="C:intracellular cyclic nucleotide activated cation channel complex"/>
    <property type="evidence" value="ECO:0007669"/>
    <property type="project" value="TreeGrafter"/>
</dbReference>
<keyword evidence="2" id="KW-1133">Transmembrane helix</keyword>
<dbReference type="InterPro" id="IPR050866">
    <property type="entry name" value="CNG_cation_channel"/>
</dbReference>
<sequence length="219" mass="25510">MYLFPTKLNEIQAEDLEKRLRALAAAFSARTRKTKEKIQQPPTPSSDEDESEESKQGLGLFMKDELKLGEPTLLDRLRQLASPDPSEFGDLRRQSIQEKVKGRCLKNLAYIVSLIKCDYILDPQSSVYVSWLLVVSIAFLYNAWVIPLRVFFPYQTKSNVWLWVVFDSIADVVYLIDMLIFKPHVKYIEHGFWVKVPKETMRAYLRTLQFKVIENLNTT</sequence>
<protein>
    <submittedName>
        <fullName evidence="3">Cyclic nucleotide-gated cation channel beta-1</fullName>
    </submittedName>
</protein>
<dbReference type="AlphaFoldDB" id="A0A1D2MRF8"/>
<dbReference type="STRING" id="48709.A0A1D2MRF8"/>
<accession>A0A1D2MRF8</accession>
<gene>
    <name evidence="3" type="ORF">Ocin01_11370</name>
</gene>
<keyword evidence="2" id="KW-0472">Membrane</keyword>
<dbReference type="GO" id="GO:0030553">
    <property type="term" value="F:cGMP binding"/>
    <property type="evidence" value="ECO:0007669"/>
    <property type="project" value="TreeGrafter"/>
</dbReference>
<dbReference type="Proteomes" id="UP000094527">
    <property type="component" value="Unassembled WGS sequence"/>
</dbReference>
<comment type="caution">
    <text evidence="3">The sequence shown here is derived from an EMBL/GenBank/DDBJ whole genome shotgun (WGS) entry which is preliminary data.</text>
</comment>
<reference evidence="3 4" key="1">
    <citation type="journal article" date="2016" name="Genome Biol. Evol.">
        <title>Gene Family Evolution Reflects Adaptation to Soil Environmental Stressors in the Genome of the Collembolan Orchesella cincta.</title>
        <authorList>
            <person name="Faddeeva-Vakhrusheva A."/>
            <person name="Derks M.F."/>
            <person name="Anvar S.Y."/>
            <person name="Agamennone V."/>
            <person name="Suring W."/>
            <person name="Smit S."/>
            <person name="van Straalen N.M."/>
            <person name="Roelofs D."/>
        </authorList>
    </citation>
    <scope>NUCLEOTIDE SEQUENCE [LARGE SCALE GENOMIC DNA]</scope>
    <source>
        <tissue evidence="3">Mixed pool</tissue>
    </source>
</reference>
<feature type="region of interest" description="Disordered" evidence="1">
    <location>
        <begin position="29"/>
        <end position="54"/>
    </location>
</feature>
<dbReference type="GO" id="GO:0005886">
    <property type="term" value="C:plasma membrane"/>
    <property type="evidence" value="ECO:0007669"/>
    <property type="project" value="TreeGrafter"/>
</dbReference>
<feature type="transmembrane region" description="Helical" evidence="2">
    <location>
        <begin position="128"/>
        <end position="148"/>
    </location>
</feature>
<dbReference type="SUPFAM" id="SSF81324">
    <property type="entry name" value="Voltage-gated potassium channels"/>
    <property type="match status" value="1"/>
</dbReference>
<dbReference type="PANTHER" id="PTHR45638:SF1">
    <property type="entry name" value="CYCLIC NUCLEOTIDE-GATED ION CHANNEL SUBUNIT B, ISOFORM A"/>
    <property type="match status" value="1"/>
</dbReference>
<keyword evidence="2" id="KW-0812">Transmembrane</keyword>